<dbReference type="HOGENOM" id="CLU_3018361_0_0_1"/>
<organism evidence="2 3">
    <name type="scientific">Hyaloperonospora arabidopsidis (strain Emoy2)</name>
    <name type="common">Downy mildew agent</name>
    <name type="synonym">Peronospora arabidopsidis</name>
    <dbReference type="NCBI Taxonomy" id="559515"/>
    <lineage>
        <taxon>Eukaryota</taxon>
        <taxon>Sar</taxon>
        <taxon>Stramenopiles</taxon>
        <taxon>Oomycota</taxon>
        <taxon>Peronosporomycetes</taxon>
        <taxon>Peronosporales</taxon>
        <taxon>Peronosporaceae</taxon>
        <taxon>Hyaloperonospora</taxon>
    </lineage>
</organism>
<evidence type="ECO:0000313" key="2">
    <source>
        <dbReference type="EnsemblProtists" id="HpaP811011"/>
    </source>
</evidence>
<dbReference type="InParanoid" id="M4BWW0"/>
<protein>
    <submittedName>
        <fullName evidence="2">Uncharacterized protein</fullName>
    </submittedName>
</protein>
<reference evidence="3" key="1">
    <citation type="journal article" date="2010" name="Science">
        <title>Signatures of adaptation to obligate biotrophy in the Hyaloperonospora arabidopsidis genome.</title>
        <authorList>
            <person name="Baxter L."/>
            <person name="Tripathy S."/>
            <person name="Ishaque N."/>
            <person name="Boot N."/>
            <person name="Cabral A."/>
            <person name="Kemen E."/>
            <person name="Thines M."/>
            <person name="Ah-Fong A."/>
            <person name="Anderson R."/>
            <person name="Badejoko W."/>
            <person name="Bittner-Eddy P."/>
            <person name="Boore J.L."/>
            <person name="Chibucos M.C."/>
            <person name="Coates M."/>
            <person name="Dehal P."/>
            <person name="Delehaunty K."/>
            <person name="Dong S."/>
            <person name="Downton P."/>
            <person name="Dumas B."/>
            <person name="Fabro G."/>
            <person name="Fronick C."/>
            <person name="Fuerstenberg S.I."/>
            <person name="Fulton L."/>
            <person name="Gaulin E."/>
            <person name="Govers F."/>
            <person name="Hughes L."/>
            <person name="Humphray S."/>
            <person name="Jiang R.H."/>
            <person name="Judelson H."/>
            <person name="Kamoun S."/>
            <person name="Kyung K."/>
            <person name="Meijer H."/>
            <person name="Minx P."/>
            <person name="Morris P."/>
            <person name="Nelson J."/>
            <person name="Phuntumart V."/>
            <person name="Qutob D."/>
            <person name="Rehmany A."/>
            <person name="Rougon-Cardoso A."/>
            <person name="Ryden P."/>
            <person name="Torto-Alalibo T."/>
            <person name="Studholme D."/>
            <person name="Wang Y."/>
            <person name="Win J."/>
            <person name="Wood J."/>
            <person name="Clifton S.W."/>
            <person name="Rogers J."/>
            <person name="Van den Ackerveken G."/>
            <person name="Jones J.D."/>
            <person name="McDowell J.M."/>
            <person name="Beynon J."/>
            <person name="Tyler B.M."/>
        </authorList>
    </citation>
    <scope>NUCLEOTIDE SEQUENCE [LARGE SCALE GENOMIC DNA]</scope>
    <source>
        <strain evidence="3">Emoy2</strain>
    </source>
</reference>
<proteinExistence type="predicted"/>
<dbReference type="Proteomes" id="UP000011713">
    <property type="component" value="Unassembled WGS sequence"/>
</dbReference>
<keyword evidence="3" id="KW-1185">Reference proteome</keyword>
<dbReference type="EnsemblProtists" id="HpaT811011">
    <property type="protein sequence ID" value="HpaP811011"/>
    <property type="gene ID" value="HpaG811011"/>
</dbReference>
<dbReference type="AlphaFoldDB" id="M4BWW0"/>
<reference evidence="2" key="2">
    <citation type="submission" date="2015-06" db="UniProtKB">
        <authorList>
            <consortium name="EnsemblProtists"/>
        </authorList>
    </citation>
    <scope>IDENTIFICATION</scope>
    <source>
        <strain evidence="2">Emoy2</strain>
    </source>
</reference>
<dbReference type="EMBL" id="JH598007">
    <property type="status" value="NOT_ANNOTATED_CDS"/>
    <property type="molecule type" value="Genomic_DNA"/>
</dbReference>
<sequence length="56" mass="6164">MRFASFKSWSRGASLPSNPIDHNQCPASPVCDPEQASYERLECLDRSATACTRSTS</sequence>
<evidence type="ECO:0000313" key="3">
    <source>
        <dbReference type="Proteomes" id="UP000011713"/>
    </source>
</evidence>
<accession>M4BWW0</accession>
<name>M4BWW0_HYAAE</name>
<dbReference type="VEuPathDB" id="FungiDB:HpaG811011"/>
<feature type="region of interest" description="Disordered" evidence="1">
    <location>
        <begin position="1"/>
        <end position="26"/>
    </location>
</feature>
<evidence type="ECO:0000256" key="1">
    <source>
        <dbReference type="SAM" id="MobiDB-lite"/>
    </source>
</evidence>